<dbReference type="InterPro" id="IPR036691">
    <property type="entry name" value="Endo/exonu/phosph_ase_sf"/>
</dbReference>
<dbReference type="InterPro" id="IPR028994">
    <property type="entry name" value="Integrin_alpha_N"/>
</dbReference>
<evidence type="ECO:0000313" key="6">
    <source>
        <dbReference type="Proteomes" id="UP001501578"/>
    </source>
</evidence>
<dbReference type="InterPro" id="IPR051532">
    <property type="entry name" value="Ester_Hydrolysis_Enzymes"/>
</dbReference>
<keyword evidence="6" id="KW-1185">Reference proteome</keyword>
<sequence>MRRPLYAALTATPQRGPQAKARHLVTILAVFALACGLVVVAEGTARANPPDIHTVATWNMQYGPSRWRAAYNLSRHHDVVALQEVPLGNPPFGPGPSAGGYLRTLPHINGVEHHLWRPSRRDPEVHLYILRQASRNIGMITTWAADDVFAIDSVYRDALGVVRNADQVLFASVHAASGGGSDVGALVRRVAARAAQNPFVRHWATIGDFNRLPTTLGQVGLPAGSQIYNPRHPTHRLGGELDYMITNIVTDNWGNPQVLENTDSDHWPVHFGRFRAGADPVNLFTMPLGDSITHGHNASEPTVNGYRLELHNGLSIHTELLKRDALNFVGSQRSGQMTDPDHEGYPDHEIDQIAARVAATVPQMKPNVVTLMAGSTDMKNNTHVAGASDRLGRLVDQILRDAPHATVLVATLPPASDPAVQARIETFNQRVPGMVMERQTAGKHVALVSMSDLTTTDLADGFHPNEAGYRKIANAFANGVIGAVLSGWLESGTAATPQPLRPMALGSSTTWGEGSSHGNGYRATADRGFTDLSDGHVDWVGSVRRGTMADRENEGWPGFRINEIAGKAKCSVTTYQPNLITLLAGGNDVIQNHQMDAAITRLETLIEQVSTDAPGAAVLVAGIQPLHDPAEDARGKAFTAQIPALVDRLVAHGLRVVYADTTGLGPSDISSDGIHPTDQGYDKLGMAFVRAAGEAKNRGWIQRPNSPAENADSDPCDIKDDGPGTSSPHPYDLGPNWQDRGVIQAQQFPSSSRFWMIDVNKDRKAEFVAVDKDQNFRFWWNGGPSGANWVPFVEGQNAYTPAPGAVGNMLRFGDVDGDGFPDCMVVHLDGRVKLSTWKAENPSGSRMCMQELGVPPADVFSNGHEGERLVIGPSTKIRFADVTGGGREDYLLIQPDGTTTAWYNQGLQFQGPTMRYWQWDHPKRISGPLANPREIRYADINGDRRADRILITAKGGARAWINEGAVGAGGTYRDIGKIAEESGLPPKDIQFADLDGDSRDDLVRIGWTGVTRAFLNKLPANYFDTFHP</sequence>
<name>A0ABP4BWE8_9ACTN</name>
<dbReference type="PROSITE" id="PS51257">
    <property type="entry name" value="PROKAR_LIPOPROTEIN"/>
    <property type="match status" value="1"/>
</dbReference>
<protein>
    <recommendedName>
        <fullName evidence="4">SGNH hydrolase-type esterase domain-containing protein</fullName>
    </recommendedName>
</protein>
<dbReference type="SUPFAM" id="SSF56219">
    <property type="entry name" value="DNase I-like"/>
    <property type="match status" value="1"/>
</dbReference>
<dbReference type="Proteomes" id="UP001501578">
    <property type="component" value="Unassembled WGS sequence"/>
</dbReference>
<dbReference type="PANTHER" id="PTHR30383:SF5">
    <property type="entry name" value="SGNH HYDROLASE-TYPE ESTERASE DOMAIN-CONTAINING PROTEIN"/>
    <property type="match status" value="1"/>
</dbReference>
<dbReference type="CDD" id="cd01833">
    <property type="entry name" value="XynB_like"/>
    <property type="match status" value="2"/>
</dbReference>
<evidence type="ECO:0000256" key="2">
    <source>
        <dbReference type="SAM" id="MobiDB-lite"/>
    </source>
</evidence>
<comment type="caution">
    <text evidence="5">The sequence shown here is derived from an EMBL/GenBank/DDBJ whole genome shotgun (WGS) entry which is preliminary data.</text>
</comment>
<dbReference type="InterPro" id="IPR013517">
    <property type="entry name" value="FG-GAP"/>
</dbReference>
<keyword evidence="3" id="KW-1133">Transmembrane helix</keyword>
<keyword evidence="3" id="KW-0812">Transmembrane</keyword>
<feature type="domain" description="SGNH hydrolase-type esterase" evidence="4">
    <location>
        <begin position="288"/>
        <end position="470"/>
    </location>
</feature>
<dbReference type="InterPro" id="IPR036514">
    <property type="entry name" value="SGNH_hydro_sf"/>
</dbReference>
<feature type="region of interest" description="Disordered" evidence="2">
    <location>
        <begin position="698"/>
        <end position="737"/>
    </location>
</feature>
<dbReference type="PANTHER" id="PTHR30383">
    <property type="entry name" value="THIOESTERASE 1/PROTEASE 1/LYSOPHOSPHOLIPASE L1"/>
    <property type="match status" value="1"/>
</dbReference>
<dbReference type="SUPFAM" id="SSF69318">
    <property type="entry name" value="Integrin alpha N-terminal domain"/>
    <property type="match status" value="1"/>
</dbReference>
<dbReference type="RefSeq" id="WP_343955536.1">
    <property type="nucleotide sequence ID" value="NZ_BAAAHQ010000075.1"/>
</dbReference>
<dbReference type="Gene3D" id="3.40.50.1110">
    <property type="entry name" value="SGNH hydrolase"/>
    <property type="match status" value="2"/>
</dbReference>
<evidence type="ECO:0000259" key="4">
    <source>
        <dbReference type="Pfam" id="PF13472"/>
    </source>
</evidence>
<dbReference type="Pfam" id="PF13517">
    <property type="entry name" value="FG-GAP_3"/>
    <property type="match status" value="1"/>
</dbReference>
<dbReference type="SUPFAM" id="SSF52266">
    <property type="entry name" value="SGNH hydrolase"/>
    <property type="match status" value="2"/>
</dbReference>
<feature type="domain" description="SGNH hydrolase-type esterase" evidence="4">
    <location>
        <begin position="504"/>
        <end position="682"/>
    </location>
</feature>
<dbReference type="EMBL" id="BAAAHQ010000075">
    <property type="protein sequence ID" value="GAA0954798.1"/>
    <property type="molecule type" value="Genomic_DNA"/>
</dbReference>
<reference evidence="6" key="1">
    <citation type="journal article" date="2019" name="Int. J. Syst. Evol. Microbiol.">
        <title>The Global Catalogue of Microorganisms (GCM) 10K type strain sequencing project: providing services to taxonomists for standard genome sequencing and annotation.</title>
        <authorList>
            <consortium name="The Broad Institute Genomics Platform"/>
            <consortium name="The Broad Institute Genome Sequencing Center for Infectious Disease"/>
            <person name="Wu L."/>
            <person name="Ma J."/>
        </authorList>
    </citation>
    <scope>NUCLEOTIDE SEQUENCE [LARGE SCALE GENOMIC DNA]</scope>
    <source>
        <strain evidence="6">JCM 11136</strain>
    </source>
</reference>
<gene>
    <name evidence="5" type="ORF">GCM10009560_78890</name>
</gene>
<organism evidence="5 6">
    <name type="scientific">Nonomuraea longicatena</name>
    <dbReference type="NCBI Taxonomy" id="83682"/>
    <lineage>
        <taxon>Bacteria</taxon>
        <taxon>Bacillati</taxon>
        <taxon>Actinomycetota</taxon>
        <taxon>Actinomycetes</taxon>
        <taxon>Streptosporangiales</taxon>
        <taxon>Streptosporangiaceae</taxon>
        <taxon>Nonomuraea</taxon>
    </lineage>
</organism>
<evidence type="ECO:0000256" key="1">
    <source>
        <dbReference type="ARBA" id="ARBA00022729"/>
    </source>
</evidence>
<dbReference type="InterPro" id="IPR013830">
    <property type="entry name" value="SGNH_hydro"/>
</dbReference>
<evidence type="ECO:0000313" key="5">
    <source>
        <dbReference type="EMBL" id="GAA0954798.1"/>
    </source>
</evidence>
<dbReference type="Gene3D" id="3.60.10.10">
    <property type="entry name" value="Endonuclease/exonuclease/phosphatase"/>
    <property type="match status" value="1"/>
</dbReference>
<dbReference type="Pfam" id="PF13472">
    <property type="entry name" value="Lipase_GDSL_2"/>
    <property type="match status" value="2"/>
</dbReference>
<proteinExistence type="predicted"/>
<evidence type="ECO:0000256" key="3">
    <source>
        <dbReference type="SAM" id="Phobius"/>
    </source>
</evidence>
<keyword evidence="1" id="KW-0732">Signal</keyword>
<feature type="transmembrane region" description="Helical" evidence="3">
    <location>
        <begin position="21"/>
        <end position="41"/>
    </location>
</feature>
<accession>A0ABP4BWE8</accession>
<keyword evidence="3" id="KW-0472">Membrane</keyword>